<dbReference type="Pfam" id="PF07047">
    <property type="entry name" value="OPA3"/>
    <property type="match status" value="1"/>
</dbReference>
<accession>A0A0D3EU31</accession>
<feature type="domain" description="UVR" evidence="2">
    <location>
        <begin position="79"/>
        <end position="105"/>
    </location>
</feature>
<feature type="compositionally biased region" description="Low complexity" evidence="1">
    <location>
        <begin position="269"/>
        <end position="281"/>
    </location>
</feature>
<name>A0A0D3EU31_9ORYZ</name>
<dbReference type="PANTHER" id="PTHR34957:SF9">
    <property type="entry name" value="OS01G0753200 PROTEIN"/>
    <property type="match status" value="1"/>
</dbReference>
<organism evidence="4">
    <name type="scientific">Oryza barthii</name>
    <dbReference type="NCBI Taxonomy" id="65489"/>
    <lineage>
        <taxon>Eukaryota</taxon>
        <taxon>Viridiplantae</taxon>
        <taxon>Streptophyta</taxon>
        <taxon>Embryophyta</taxon>
        <taxon>Tracheophyta</taxon>
        <taxon>Spermatophyta</taxon>
        <taxon>Magnoliopsida</taxon>
        <taxon>Liliopsida</taxon>
        <taxon>Poales</taxon>
        <taxon>Poaceae</taxon>
        <taxon>BOP clade</taxon>
        <taxon>Oryzoideae</taxon>
        <taxon>Oryzeae</taxon>
        <taxon>Oryzinae</taxon>
        <taxon>Oryza</taxon>
    </lineage>
</organism>
<evidence type="ECO:0000313" key="5">
    <source>
        <dbReference type="Proteomes" id="UP000026960"/>
    </source>
</evidence>
<dbReference type="Pfam" id="PF13474">
    <property type="entry name" value="SnoaL_3"/>
    <property type="match status" value="1"/>
</dbReference>
<feature type="domain" description="SnoaL-like" evidence="3">
    <location>
        <begin position="116"/>
        <end position="226"/>
    </location>
</feature>
<evidence type="ECO:0000256" key="1">
    <source>
        <dbReference type="SAM" id="MobiDB-lite"/>
    </source>
</evidence>
<protein>
    <recommendedName>
        <fullName evidence="6">SnoaL-like domain-containing protein</fullName>
    </recommendedName>
</protein>
<dbReference type="InterPro" id="IPR032710">
    <property type="entry name" value="NTF2-like_dom_sf"/>
</dbReference>
<feature type="region of interest" description="Disordered" evidence="1">
    <location>
        <begin position="227"/>
        <end position="323"/>
    </location>
</feature>
<dbReference type="PANTHER" id="PTHR34957">
    <property type="entry name" value="NUCLEAR TRANSPORT FACTOR 2 (NTF2) FAMILY PROTEIN"/>
    <property type="match status" value="1"/>
</dbReference>
<dbReference type="InterPro" id="IPR037401">
    <property type="entry name" value="SnoaL-like"/>
</dbReference>
<dbReference type="eggNOG" id="KOG3335">
    <property type="taxonomic scope" value="Eukaryota"/>
</dbReference>
<dbReference type="Proteomes" id="UP000026960">
    <property type="component" value="Chromosome 1"/>
</dbReference>
<feature type="compositionally biased region" description="Low complexity" evidence="1">
    <location>
        <begin position="509"/>
        <end position="538"/>
    </location>
</feature>
<dbReference type="SUPFAM" id="SSF54427">
    <property type="entry name" value="NTF2-like"/>
    <property type="match status" value="1"/>
</dbReference>
<dbReference type="InterPro" id="IPR010754">
    <property type="entry name" value="OPA3-like"/>
</dbReference>
<reference evidence="4" key="1">
    <citation type="journal article" date="2009" name="Rice">
        <title>De Novo Next Generation Sequencing of Plant Genomes.</title>
        <authorList>
            <person name="Rounsley S."/>
            <person name="Marri P.R."/>
            <person name="Yu Y."/>
            <person name="He R."/>
            <person name="Sisneros N."/>
            <person name="Goicoechea J.L."/>
            <person name="Lee S.J."/>
            <person name="Angelova A."/>
            <person name="Kudrna D."/>
            <person name="Luo M."/>
            <person name="Affourtit J."/>
            <person name="Desany B."/>
            <person name="Knight J."/>
            <person name="Niazi F."/>
            <person name="Egholm M."/>
            <person name="Wing R.A."/>
        </authorList>
    </citation>
    <scope>NUCLEOTIDE SEQUENCE [LARGE SCALE GENOMIC DNA]</scope>
    <source>
        <strain evidence="4">cv. IRGC 105608</strain>
    </source>
</reference>
<dbReference type="Gramene" id="OBART01G31130.1">
    <property type="protein sequence ID" value="OBART01G31130.1"/>
    <property type="gene ID" value="OBART01G31130"/>
</dbReference>
<evidence type="ECO:0000313" key="4">
    <source>
        <dbReference type="EnsemblPlants" id="OBART01G31130.1"/>
    </source>
</evidence>
<evidence type="ECO:0000259" key="3">
    <source>
        <dbReference type="Pfam" id="PF13474"/>
    </source>
</evidence>
<dbReference type="HOGENOM" id="CLU_506610_0_0_1"/>
<keyword evidence="5" id="KW-1185">Reference proteome</keyword>
<feature type="compositionally biased region" description="Low complexity" evidence="1">
    <location>
        <begin position="248"/>
        <end position="261"/>
    </location>
</feature>
<evidence type="ECO:0000259" key="2">
    <source>
        <dbReference type="Pfam" id="PF02151"/>
    </source>
</evidence>
<proteinExistence type="predicted"/>
<dbReference type="InterPro" id="IPR001943">
    <property type="entry name" value="UVR_dom"/>
</dbReference>
<dbReference type="AlphaFoldDB" id="A0A0D3EU31"/>
<sequence>MSAAPAASGWLRPSATARLCEAGFFTDYTNPATTRICIGRRRSGLQVASSNLGRCKIAHVKSGDADGYPMTEDLSIDEETLQRNLHTAIQEEDYSRAAKIRDDLRILHEDTKASLLAANTRFYNAFKNGDLAAMYSLWAKGDHVYVIHPAAGRISGYDVVMQSWEMVCGADYEFPLNIDLKNVEVHVHGDLGYVTCLEVVKTKGRTWGKQVATNVFEKVDGTWRMARLSQKGPDATTNLADKPETERPPLLLLASLSPSSPRKSQLGERSATNSPTRTASPPRRRNPQRERLPPIIRTPPPRLLPRRSASAHGEEASREREGEGGVALRREVMVLPLVKLGSLAFRTLSKPIAARLKHNAGIHPKFRGFIIGLAQVNHRFTTNMQRRLYGRATDIHIRPLNEEKAIQAAADLLGELFVFSAKPENWFFQNSYFSLTSYAREVAGTAIIYEVQRSARAEARKEEIRKQEIEARKQRIEELASEVQMMKKRISEIERQQDERRALPNSRGSTTATPMQAASAAAAAAAKAKHQQPTAAAA</sequence>
<feature type="compositionally biased region" description="Basic and acidic residues" evidence="1">
    <location>
        <begin position="489"/>
        <end position="502"/>
    </location>
</feature>
<dbReference type="Pfam" id="PF02151">
    <property type="entry name" value="UVR"/>
    <property type="match status" value="1"/>
</dbReference>
<dbReference type="EnsemblPlants" id="OBART01G31130.1">
    <property type="protein sequence ID" value="OBART01G31130.1"/>
    <property type="gene ID" value="OBART01G31130"/>
</dbReference>
<dbReference type="PaxDb" id="65489-OBART01G31130.1"/>
<evidence type="ECO:0008006" key="6">
    <source>
        <dbReference type="Google" id="ProtNLM"/>
    </source>
</evidence>
<reference evidence="4" key="2">
    <citation type="submission" date="2015-03" db="UniProtKB">
        <authorList>
            <consortium name="EnsemblPlants"/>
        </authorList>
    </citation>
    <scope>IDENTIFICATION</scope>
</reference>
<dbReference type="Gene3D" id="3.10.450.50">
    <property type="match status" value="1"/>
</dbReference>
<feature type="region of interest" description="Disordered" evidence="1">
    <location>
        <begin position="489"/>
        <end position="538"/>
    </location>
</feature>
<feature type="compositionally biased region" description="Basic and acidic residues" evidence="1">
    <location>
        <begin position="312"/>
        <end position="323"/>
    </location>
</feature>